<dbReference type="InterPro" id="IPR050781">
    <property type="entry name" value="CWC22_splicing_factor"/>
</dbReference>
<comment type="similarity">
    <text evidence="2">Belongs to the CWC22 family.</text>
</comment>
<evidence type="ECO:0000256" key="3">
    <source>
        <dbReference type="ARBA" id="ARBA00023242"/>
    </source>
</evidence>
<dbReference type="STRING" id="318479.A0A3P7QZQ6"/>
<evidence type="ECO:0000256" key="1">
    <source>
        <dbReference type="ARBA" id="ARBA00004123"/>
    </source>
</evidence>
<dbReference type="SMART" id="SM00544">
    <property type="entry name" value="MA3"/>
    <property type="match status" value="1"/>
</dbReference>
<feature type="domain" description="MI" evidence="4">
    <location>
        <begin position="210"/>
        <end position="326"/>
    </location>
</feature>
<dbReference type="InterPro" id="IPR016024">
    <property type="entry name" value="ARM-type_fold"/>
</dbReference>
<dbReference type="SUPFAM" id="SSF48371">
    <property type="entry name" value="ARM repeat"/>
    <property type="match status" value="1"/>
</dbReference>
<proteinExistence type="inferred from homology"/>
<dbReference type="GO" id="GO:0042274">
    <property type="term" value="P:ribosomal small subunit biogenesis"/>
    <property type="evidence" value="ECO:0007669"/>
    <property type="project" value="TreeGrafter"/>
</dbReference>
<dbReference type="GO" id="GO:0003723">
    <property type="term" value="F:RNA binding"/>
    <property type="evidence" value="ECO:0007669"/>
    <property type="project" value="TreeGrafter"/>
</dbReference>
<comment type="subcellular location">
    <subcellularLocation>
        <location evidence="1">Nucleus</location>
    </subcellularLocation>
</comment>
<dbReference type="AlphaFoldDB" id="A0A3P7QZQ6"/>
<dbReference type="Gene3D" id="1.25.40.180">
    <property type="match status" value="1"/>
</dbReference>
<evidence type="ECO:0000313" key="6">
    <source>
        <dbReference type="Proteomes" id="UP000274756"/>
    </source>
</evidence>
<keyword evidence="3" id="KW-0539">Nucleus</keyword>
<dbReference type="Proteomes" id="UP000274756">
    <property type="component" value="Unassembled WGS sequence"/>
</dbReference>
<dbReference type="InterPro" id="IPR003891">
    <property type="entry name" value="Initiation_fac_eIF4g_MI"/>
</dbReference>
<dbReference type="PROSITE" id="PS51366">
    <property type="entry name" value="MI"/>
    <property type="match status" value="1"/>
</dbReference>
<name>A0A3P7QZQ6_DRAME</name>
<evidence type="ECO:0000259" key="4">
    <source>
        <dbReference type="PROSITE" id="PS51366"/>
    </source>
</evidence>
<sequence>MRDKKTGKILNENSVKNKLVELEKFAVDSEERTKLERNLRGIINRLNEQTLLVALRNISEAFAVNGHNDVKQILFEMIYKSIVVAYRLPDRIIIEYAVLLALIHTKVSADITSHFIEKFILEYLNVVDSPPEGKCMENLSILLAHLYNFRNELAMSVSDIINAAEHGRWWLVGSAWVPSGDSTVAAVEDSGLNFAEPIIDLAKRSRMSTSTRKKIFCTLVSSRDEVDAFEKLMRLSLKGHQEREIIYINIHCVLLEPSYNPFYAAVIEQFCCFHKRFKLTLQYAIWDRIKELSSMEMWQRTNLALLIGECIMKRSVGITVLKVGCKYLTEIRHILANSSEDSVADLFKIIVKSSDQRLFIQGLQIFIQMMLQTNESDDGSKFYSKLKFLSSILDDDSNY</sequence>
<evidence type="ECO:0000256" key="2">
    <source>
        <dbReference type="ARBA" id="ARBA00006856"/>
    </source>
</evidence>
<evidence type="ECO:0000313" key="5">
    <source>
        <dbReference type="EMBL" id="VDN59907.1"/>
    </source>
</evidence>
<dbReference type="Pfam" id="PF02847">
    <property type="entry name" value="MA3"/>
    <property type="match status" value="1"/>
</dbReference>
<dbReference type="PANTHER" id="PTHR18034:SF4">
    <property type="entry name" value="NUCLEOLAR MIF4G DOMAIN-CONTAINING PROTEIN 1"/>
    <property type="match status" value="1"/>
</dbReference>
<reference evidence="5 6" key="1">
    <citation type="submission" date="2018-11" db="EMBL/GenBank/DDBJ databases">
        <authorList>
            <consortium name="Pathogen Informatics"/>
        </authorList>
    </citation>
    <scope>NUCLEOTIDE SEQUENCE [LARGE SCALE GENOMIC DNA]</scope>
</reference>
<dbReference type="EMBL" id="UYYG01001194">
    <property type="protein sequence ID" value="VDN59907.1"/>
    <property type="molecule type" value="Genomic_DNA"/>
</dbReference>
<dbReference type="OrthoDB" id="10260961at2759"/>
<dbReference type="PANTHER" id="PTHR18034">
    <property type="entry name" value="CELL CYCLE CONTROL PROTEIN CWF22-RELATED"/>
    <property type="match status" value="1"/>
</dbReference>
<dbReference type="GO" id="GO:0005730">
    <property type="term" value="C:nucleolus"/>
    <property type="evidence" value="ECO:0007669"/>
    <property type="project" value="TreeGrafter"/>
</dbReference>
<protein>
    <recommendedName>
        <fullName evidence="4">MI domain-containing protein</fullName>
    </recommendedName>
</protein>
<gene>
    <name evidence="5" type="ORF">DME_LOCUS9880</name>
</gene>
<keyword evidence="6" id="KW-1185">Reference proteome</keyword>
<organism evidence="5 6">
    <name type="scientific">Dracunculus medinensis</name>
    <name type="common">Guinea worm</name>
    <dbReference type="NCBI Taxonomy" id="318479"/>
    <lineage>
        <taxon>Eukaryota</taxon>
        <taxon>Metazoa</taxon>
        <taxon>Ecdysozoa</taxon>
        <taxon>Nematoda</taxon>
        <taxon>Chromadorea</taxon>
        <taxon>Rhabditida</taxon>
        <taxon>Spirurina</taxon>
        <taxon>Dracunculoidea</taxon>
        <taxon>Dracunculidae</taxon>
        <taxon>Dracunculus</taxon>
    </lineage>
</organism>
<accession>A0A3P7QZQ6</accession>